<gene>
    <name evidence="2" type="ORF">PVAG01_04838</name>
</gene>
<name>A0ABR4PIC2_9HELO</name>
<evidence type="ECO:0008006" key="4">
    <source>
        <dbReference type="Google" id="ProtNLM"/>
    </source>
</evidence>
<protein>
    <recommendedName>
        <fullName evidence="4">DUF1279 domain-containing protein</fullName>
    </recommendedName>
</protein>
<dbReference type="PANTHER" id="PTHR28002">
    <property type="entry name" value="MIOREX COMPLEX COMPONENT 11"/>
    <property type="match status" value="1"/>
</dbReference>
<evidence type="ECO:0000313" key="3">
    <source>
        <dbReference type="Proteomes" id="UP001629113"/>
    </source>
</evidence>
<feature type="region of interest" description="Disordered" evidence="1">
    <location>
        <begin position="14"/>
        <end position="42"/>
    </location>
</feature>
<organism evidence="2 3">
    <name type="scientific">Phlyctema vagabunda</name>
    <dbReference type="NCBI Taxonomy" id="108571"/>
    <lineage>
        <taxon>Eukaryota</taxon>
        <taxon>Fungi</taxon>
        <taxon>Dikarya</taxon>
        <taxon>Ascomycota</taxon>
        <taxon>Pezizomycotina</taxon>
        <taxon>Leotiomycetes</taxon>
        <taxon>Helotiales</taxon>
        <taxon>Dermateaceae</taxon>
        <taxon>Phlyctema</taxon>
    </lineage>
</organism>
<reference evidence="2 3" key="1">
    <citation type="submission" date="2024-06" db="EMBL/GenBank/DDBJ databases">
        <title>Complete genome of Phlyctema vagabunda strain 19-DSS-EL-015.</title>
        <authorList>
            <person name="Fiorenzani C."/>
        </authorList>
    </citation>
    <scope>NUCLEOTIDE SEQUENCE [LARGE SCALE GENOMIC DNA]</scope>
    <source>
        <strain evidence="2 3">19-DSS-EL-015</strain>
    </source>
</reference>
<dbReference type="Pfam" id="PF10306">
    <property type="entry name" value="FLILHELTA"/>
    <property type="match status" value="1"/>
</dbReference>
<comment type="caution">
    <text evidence="2">The sequence shown here is derived from an EMBL/GenBank/DDBJ whole genome shotgun (WGS) entry which is preliminary data.</text>
</comment>
<dbReference type="EMBL" id="JBFCZG010000004">
    <property type="protein sequence ID" value="KAL3423091.1"/>
    <property type="molecule type" value="Genomic_DNA"/>
</dbReference>
<evidence type="ECO:0000313" key="2">
    <source>
        <dbReference type="EMBL" id="KAL3423091.1"/>
    </source>
</evidence>
<proteinExistence type="predicted"/>
<keyword evidence="3" id="KW-1185">Reference proteome</keyword>
<dbReference type="Proteomes" id="UP001629113">
    <property type="component" value="Unassembled WGS sequence"/>
</dbReference>
<accession>A0ABR4PIC2</accession>
<evidence type="ECO:0000256" key="1">
    <source>
        <dbReference type="SAM" id="MobiDB-lite"/>
    </source>
</evidence>
<dbReference type="InterPro" id="IPR018811">
    <property type="entry name" value="MRX11"/>
</dbReference>
<dbReference type="PANTHER" id="PTHR28002:SF1">
    <property type="entry name" value="MIOREX COMPLEX COMPONENT 11"/>
    <property type="match status" value="1"/>
</dbReference>
<sequence length="196" mass="22110">MSFRQLLRKRLTIPNSKRFQSTSPRRRPPPPPSGASTAPAASKTTTRFNAILSRVPKPLQKYTDPLRDAPTTTVVAFLALHEITAVVPLVGFAGLFHWTGWIPSGFTDNAYMEKYARYFRRKNWFGFSEEQQDQQQTLMQMENGQSVWLSEGGGRILVEVAAAYAITKLLLPMRILGCVWATPRVVGVLGRWRKTS</sequence>